<dbReference type="SUPFAM" id="SSF47370">
    <property type="entry name" value="Bromodomain"/>
    <property type="match status" value="1"/>
</dbReference>
<organism evidence="8">
    <name type="scientific">Melampsora larici-populina (strain 98AG31 / pathotype 3-4-7)</name>
    <name type="common">Poplar leaf rust fungus</name>
    <dbReference type="NCBI Taxonomy" id="747676"/>
    <lineage>
        <taxon>Eukaryota</taxon>
        <taxon>Fungi</taxon>
        <taxon>Dikarya</taxon>
        <taxon>Basidiomycota</taxon>
        <taxon>Pucciniomycotina</taxon>
        <taxon>Pucciniomycetes</taxon>
        <taxon>Pucciniales</taxon>
        <taxon>Melampsoraceae</taxon>
        <taxon>Melampsora</taxon>
    </lineage>
</organism>
<dbReference type="PRINTS" id="PR00503">
    <property type="entry name" value="BROMODOMAIN"/>
</dbReference>
<dbReference type="EMBL" id="GL883090">
    <property type="protein sequence ID" value="EGG12926.1"/>
    <property type="molecule type" value="Genomic_DNA"/>
</dbReference>
<accession>F4R4W4</accession>
<dbReference type="CDD" id="cd05498">
    <property type="entry name" value="Bromo_Brdt_II_like"/>
    <property type="match status" value="1"/>
</dbReference>
<gene>
    <name evidence="7" type="ORF">MELLADRAFT_46486</name>
</gene>
<evidence type="ECO:0000259" key="6">
    <source>
        <dbReference type="PROSITE" id="PS50014"/>
    </source>
</evidence>
<feature type="compositionally biased region" description="Polar residues" evidence="5">
    <location>
        <begin position="19"/>
        <end position="30"/>
    </location>
</feature>
<dbReference type="SMART" id="SM00297">
    <property type="entry name" value="BROMO"/>
    <property type="match status" value="1"/>
</dbReference>
<feature type="region of interest" description="Disordered" evidence="5">
    <location>
        <begin position="286"/>
        <end position="339"/>
    </location>
</feature>
<dbReference type="InterPro" id="IPR036427">
    <property type="entry name" value="Bromodomain-like_sf"/>
</dbReference>
<evidence type="ECO:0000313" key="7">
    <source>
        <dbReference type="EMBL" id="EGG12926.1"/>
    </source>
</evidence>
<dbReference type="PROSITE" id="PS50014">
    <property type="entry name" value="BROMODOMAIN_2"/>
    <property type="match status" value="1"/>
</dbReference>
<reference evidence="8" key="1">
    <citation type="journal article" date="2011" name="Proc. Natl. Acad. Sci. U.S.A.">
        <title>Obligate biotrophy features unraveled by the genomic analysis of rust fungi.</title>
        <authorList>
            <person name="Duplessis S."/>
            <person name="Cuomo C.A."/>
            <person name="Lin Y.-C."/>
            <person name="Aerts A."/>
            <person name="Tisserant E."/>
            <person name="Veneault-Fourrey C."/>
            <person name="Joly D.L."/>
            <person name="Hacquard S."/>
            <person name="Amselem J."/>
            <person name="Cantarel B.L."/>
            <person name="Chiu R."/>
            <person name="Coutinho P.M."/>
            <person name="Feau N."/>
            <person name="Field M."/>
            <person name="Frey P."/>
            <person name="Gelhaye E."/>
            <person name="Goldberg J."/>
            <person name="Grabherr M.G."/>
            <person name="Kodira C.D."/>
            <person name="Kohler A."/>
            <person name="Kuees U."/>
            <person name="Lindquist E.A."/>
            <person name="Lucas S.M."/>
            <person name="Mago R."/>
            <person name="Mauceli E."/>
            <person name="Morin E."/>
            <person name="Murat C."/>
            <person name="Pangilinan J.L."/>
            <person name="Park R."/>
            <person name="Pearson M."/>
            <person name="Quesneville H."/>
            <person name="Rouhier N."/>
            <person name="Sakthikumar S."/>
            <person name="Salamov A.A."/>
            <person name="Schmutz J."/>
            <person name="Selles B."/>
            <person name="Shapiro H."/>
            <person name="Tanguay P."/>
            <person name="Tuskan G.A."/>
            <person name="Henrissat B."/>
            <person name="Van de Peer Y."/>
            <person name="Rouze P."/>
            <person name="Ellis J.G."/>
            <person name="Dodds P.N."/>
            <person name="Schein J.E."/>
            <person name="Zhong S."/>
            <person name="Hamelin R.C."/>
            <person name="Grigoriev I.V."/>
            <person name="Szabo L.J."/>
            <person name="Martin F."/>
        </authorList>
    </citation>
    <scope>NUCLEOTIDE SEQUENCE [LARGE SCALE GENOMIC DNA]</scope>
    <source>
        <strain evidence="8">98AG31 / pathotype 3-4-7</strain>
    </source>
</reference>
<dbReference type="RefSeq" id="XP_007403864.1">
    <property type="nucleotide sequence ID" value="XM_007403802.1"/>
</dbReference>
<dbReference type="GO" id="GO:0006355">
    <property type="term" value="P:regulation of DNA-templated transcription"/>
    <property type="evidence" value="ECO:0007669"/>
    <property type="project" value="TreeGrafter"/>
</dbReference>
<keyword evidence="1" id="KW-0677">Repeat</keyword>
<evidence type="ECO:0000256" key="2">
    <source>
        <dbReference type="ARBA" id="ARBA00023117"/>
    </source>
</evidence>
<dbReference type="GeneID" id="18928345"/>
<dbReference type="GO" id="GO:0005634">
    <property type="term" value="C:nucleus"/>
    <property type="evidence" value="ECO:0007669"/>
    <property type="project" value="TreeGrafter"/>
</dbReference>
<dbReference type="KEGG" id="mlr:MELLADRAFT_46486"/>
<evidence type="ECO:0000256" key="3">
    <source>
        <dbReference type="PROSITE-ProRule" id="PRU00035"/>
    </source>
</evidence>
<sequence>MGQKRRSISPQQGRKKSTKTSAYATPTGATYQNDGASTAAVFGRRNSMAVEPNRTKGVAILADGETTGKNKRKATSGQLMMIHNTKEELKFCKEVLREVNKKAYEKFVWPFYEPVDPVKLGVPEYLTIIKKPMDLSTIKQKLDRGEYKAGAAFAADFRLMLNNCFTFNPVGTPVYNFGKQLECLFEQKWHERPADTIAAPVPVPAQVPVATNSTQPIGDLNELQKIHREMQRLQERLEQETAKNEILSAGIAPLAAGPPHKKQATSKAATAAKNLANINTTTPASASILPMSAARGSKSNGPRAKGPGGRKKSIPGSAVPANAKRPIAQQLQERAQNHS</sequence>
<dbReference type="HOGENOM" id="CLU_820281_0_0_1"/>
<dbReference type="PROSITE" id="PS00633">
    <property type="entry name" value="BROMODOMAIN_1"/>
    <property type="match status" value="1"/>
</dbReference>
<dbReference type="VEuPathDB" id="FungiDB:MELLADRAFT_46486"/>
<feature type="domain" description="Bromo" evidence="6">
    <location>
        <begin position="103"/>
        <end position="175"/>
    </location>
</feature>
<dbReference type="InterPro" id="IPR043509">
    <property type="entry name" value="Bromo_Brdt_II"/>
</dbReference>
<protein>
    <recommendedName>
        <fullName evidence="6">Bromo domain-containing protein</fullName>
    </recommendedName>
</protein>
<evidence type="ECO:0000256" key="5">
    <source>
        <dbReference type="SAM" id="MobiDB-lite"/>
    </source>
</evidence>
<keyword evidence="8" id="KW-1185">Reference proteome</keyword>
<dbReference type="InterPro" id="IPR001487">
    <property type="entry name" value="Bromodomain"/>
</dbReference>
<dbReference type="AlphaFoldDB" id="F4R4W4"/>
<dbReference type="InParanoid" id="F4R4W4"/>
<dbReference type="Proteomes" id="UP000001072">
    <property type="component" value="Unassembled WGS sequence"/>
</dbReference>
<dbReference type="GO" id="GO:0000785">
    <property type="term" value="C:chromatin"/>
    <property type="evidence" value="ECO:0007669"/>
    <property type="project" value="TreeGrafter"/>
</dbReference>
<dbReference type="Gene3D" id="1.20.920.10">
    <property type="entry name" value="Bromodomain-like"/>
    <property type="match status" value="1"/>
</dbReference>
<keyword evidence="4" id="KW-0175">Coiled coil</keyword>
<dbReference type="STRING" id="747676.F4R4W4"/>
<feature type="region of interest" description="Disordered" evidence="5">
    <location>
        <begin position="1"/>
        <end position="30"/>
    </location>
</feature>
<dbReference type="PANTHER" id="PTHR22880">
    <property type="entry name" value="FALZ-RELATED BROMODOMAIN-CONTAINING PROTEINS"/>
    <property type="match status" value="1"/>
</dbReference>
<dbReference type="InterPro" id="IPR050935">
    <property type="entry name" value="Bromo_chromatin_reader"/>
</dbReference>
<feature type="non-terminal residue" evidence="7">
    <location>
        <position position="339"/>
    </location>
</feature>
<feature type="coiled-coil region" evidence="4">
    <location>
        <begin position="220"/>
        <end position="250"/>
    </location>
</feature>
<evidence type="ECO:0000313" key="8">
    <source>
        <dbReference type="Proteomes" id="UP000001072"/>
    </source>
</evidence>
<feature type="compositionally biased region" description="Basic residues" evidence="5">
    <location>
        <begin position="1"/>
        <end position="18"/>
    </location>
</feature>
<feature type="compositionally biased region" description="Polar residues" evidence="5">
    <location>
        <begin position="329"/>
        <end position="339"/>
    </location>
</feature>
<keyword evidence="2 3" id="KW-0103">Bromodomain</keyword>
<dbReference type="Pfam" id="PF00439">
    <property type="entry name" value="Bromodomain"/>
    <property type="match status" value="1"/>
</dbReference>
<dbReference type="InterPro" id="IPR018359">
    <property type="entry name" value="Bromodomain_CS"/>
</dbReference>
<dbReference type="eggNOG" id="KOG1474">
    <property type="taxonomic scope" value="Eukaryota"/>
</dbReference>
<name>F4R4W4_MELLP</name>
<evidence type="ECO:0000256" key="4">
    <source>
        <dbReference type="SAM" id="Coils"/>
    </source>
</evidence>
<proteinExistence type="predicted"/>
<dbReference type="OrthoDB" id="2506810at2759"/>
<dbReference type="PANTHER" id="PTHR22880:SF225">
    <property type="entry name" value="BROMODOMAIN-CONTAINING PROTEIN BET-1-RELATED"/>
    <property type="match status" value="1"/>
</dbReference>
<evidence type="ECO:0000256" key="1">
    <source>
        <dbReference type="ARBA" id="ARBA00022737"/>
    </source>
</evidence>
<dbReference type="GO" id="GO:0006338">
    <property type="term" value="P:chromatin remodeling"/>
    <property type="evidence" value="ECO:0007669"/>
    <property type="project" value="TreeGrafter"/>
</dbReference>